<dbReference type="InterPro" id="IPR010982">
    <property type="entry name" value="Lambda_DNA-bd_dom_sf"/>
</dbReference>
<dbReference type="EMBL" id="JAQIFT010000068">
    <property type="protein sequence ID" value="MDA3733612.1"/>
    <property type="molecule type" value="Genomic_DNA"/>
</dbReference>
<accession>A0AA42DR74</accession>
<comment type="caution">
    <text evidence="3">The sequence shown here is derived from an EMBL/GenBank/DDBJ whole genome shotgun (WGS) entry which is preliminary data.</text>
</comment>
<dbReference type="AlphaFoldDB" id="A0AA42DR74"/>
<feature type="domain" description="HTH cro/C1-type" evidence="2">
    <location>
        <begin position="4"/>
        <end position="58"/>
    </location>
</feature>
<evidence type="ECO:0000313" key="4">
    <source>
        <dbReference type="Proteomes" id="UP001169242"/>
    </source>
</evidence>
<dbReference type="RefSeq" id="WP_271013417.1">
    <property type="nucleotide sequence ID" value="NZ_JAQIFT010000068.1"/>
</dbReference>
<keyword evidence="4" id="KW-1185">Reference proteome</keyword>
<dbReference type="InterPro" id="IPR001387">
    <property type="entry name" value="Cro/C1-type_HTH"/>
</dbReference>
<evidence type="ECO:0000256" key="1">
    <source>
        <dbReference type="ARBA" id="ARBA00023125"/>
    </source>
</evidence>
<dbReference type="Pfam" id="PF01381">
    <property type="entry name" value="HTH_3"/>
    <property type="match status" value="1"/>
</dbReference>
<protein>
    <submittedName>
        <fullName evidence="3">Helix-turn-helix transcriptional regulator</fullName>
    </submittedName>
</protein>
<dbReference type="Proteomes" id="UP001169242">
    <property type="component" value="Unassembled WGS sequence"/>
</dbReference>
<dbReference type="PANTHER" id="PTHR46558:SF11">
    <property type="entry name" value="HTH-TYPE TRANSCRIPTIONAL REGULATOR XRE"/>
    <property type="match status" value="1"/>
</dbReference>
<dbReference type="PROSITE" id="PS50943">
    <property type="entry name" value="HTH_CROC1"/>
    <property type="match status" value="1"/>
</dbReference>
<dbReference type="SUPFAM" id="SSF47413">
    <property type="entry name" value="lambda repressor-like DNA-binding domains"/>
    <property type="match status" value="1"/>
</dbReference>
<dbReference type="GO" id="GO:0003677">
    <property type="term" value="F:DNA binding"/>
    <property type="evidence" value="ECO:0007669"/>
    <property type="project" value="UniProtKB-KW"/>
</dbReference>
<keyword evidence="1" id="KW-0238">DNA-binding</keyword>
<dbReference type="SMART" id="SM00530">
    <property type="entry name" value="HTH_XRE"/>
    <property type="match status" value="1"/>
</dbReference>
<dbReference type="CDD" id="cd00093">
    <property type="entry name" value="HTH_XRE"/>
    <property type="match status" value="1"/>
</dbReference>
<proteinExistence type="predicted"/>
<gene>
    <name evidence="3" type="ORF">PBV87_19260</name>
</gene>
<sequence>MIRIKELRNEKGLSQEELGNFLNIQKSAISKYERGALEPNKTMLIKMSEFFNCSVDYLLGLSDVRNADRILNSVSDDKVLADFTKELMERESMQLLFKQSKNLSDSDINKIIKIIKAIEDEEDKQTGVE</sequence>
<evidence type="ECO:0000259" key="2">
    <source>
        <dbReference type="PROSITE" id="PS50943"/>
    </source>
</evidence>
<organism evidence="3 4">
    <name type="scientific">Holtiella tumoricola</name>
    <dbReference type="NCBI Taxonomy" id="3018743"/>
    <lineage>
        <taxon>Bacteria</taxon>
        <taxon>Bacillati</taxon>
        <taxon>Bacillota</taxon>
        <taxon>Clostridia</taxon>
        <taxon>Lachnospirales</taxon>
        <taxon>Cellulosilyticaceae</taxon>
        <taxon>Holtiella</taxon>
    </lineage>
</organism>
<dbReference type="Gene3D" id="1.10.260.40">
    <property type="entry name" value="lambda repressor-like DNA-binding domains"/>
    <property type="match status" value="1"/>
</dbReference>
<reference evidence="3" key="1">
    <citation type="journal article" date="2023" name="Int. J. Syst. Evol. Microbiol.">
        <title>&lt;i&gt;Holtiella tumoricola&lt;/i&gt; gen. nov. sp. nov., isolated from a human clinical sample.</title>
        <authorList>
            <person name="Allen-Vercoe E."/>
            <person name="Daigneault M.C."/>
            <person name="Vancuren S.J."/>
            <person name="Cochrane K."/>
            <person name="O'Neal L.L."/>
            <person name="Sankaranarayanan K."/>
            <person name="Lawson P.A."/>
        </authorList>
    </citation>
    <scope>NUCLEOTIDE SEQUENCE</scope>
    <source>
        <strain evidence="3">CC70A</strain>
    </source>
</reference>
<evidence type="ECO:0000313" key="3">
    <source>
        <dbReference type="EMBL" id="MDA3733612.1"/>
    </source>
</evidence>
<dbReference type="PANTHER" id="PTHR46558">
    <property type="entry name" value="TRACRIPTIONAL REGULATORY PROTEIN-RELATED-RELATED"/>
    <property type="match status" value="1"/>
</dbReference>
<name>A0AA42DR74_9FIRM</name>